<evidence type="ECO:0000256" key="3">
    <source>
        <dbReference type="ARBA" id="ARBA00022617"/>
    </source>
</evidence>
<feature type="non-terminal residue" evidence="9">
    <location>
        <position position="1"/>
    </location>
</feature>
<dbReference type="InterPro" id="IPR001128">
    <property type="entry name" value="Cyt_P450"/>
</dbReference>
<dbReference type="EMBL" id="AY208141">
    <property type="protein sequence ID" value="AAP02938.1"/>
    <property type="molecule type" value="mRNA"/>
</dbReference>
<organism evidence="9">
    <name type="scientific">Anopheles anthropophagus</name>
    <name type="common">Asian malaria mosquito</name>
    <name type="synonym">Anopheles lesteri anthropophagus</name>
    <dbReference type="NCBI Taxonomy" id="74872"/>
    <lineage>
        <taxon>Eukaryota</taxon>
        <taxon>Metazoa</taxon>
        <taxon>Ecdysozoa</taxon>
        <taxon>Arthropoda</taxon>
        <taxon>Hexapoda</taxon>
        <taxon>Insecta</taxon>
        <taxon>Pterygota</taxon>
        <taxon>Neoptera</taxon>
        <taxon>Endopterygota</taxon>
        <taxon>Diptera</taxon>
        <taxon>Nematocera</taxon>
        <taxon>Culicoidea</taxon>
        <taxon>Culicidae</taxon>
        <taxon>Anophelinae</taxon>
        <taxon>Anopheles</taxon>
    </lineage>
</organism>
<name>Q86FK7_ANOAT</name>
<dbReference type="Gene3D" id="1.10.630.10">
    <property type="entry name" value="Cytochrome P450"/>
    <property type="match status" value="1"/>
</dbReference>
<feature type="non-terminal residue" evidence="9">
    <location>
        <position position="154"/>
    </location>
</feature>
<dbReference type="InterPro" id="IPR002401">
    <property type="entry name" value="Cyt_P450_E_grp-I"/>
</dbReference>
<dbReference type="GO" id="GO:0016705">
    <property type="term" value="F:oxidoreductase activity, acting on paired donors, with incorporation or reduction of molecular oxygen"/>
    <property type="evidence" value="ECO:0007669"/>
    <property type="project" value="InterPro"/>
</dbReference>
<keyword evidence="6" id="KW-0408">Iron</keyword>
<evidence type="ECO:0000256" key="7">
    <source>
        <dbReference type="ARBA" id="ARBA00023033"/>
    </source>
</evidence>
<evidence type="ECO:0000256" key="2">
    <source>
        <dbReference type="ARBA" id="ARBA00010617"/>
    </source>
</evidence>
<reference evidence="9" key="1">
    <citation type="submission" date="2002-12" db="EMBL/GenBank/DDBJ databases">
        <title>Cloning and sequencing of cytochrome P450 cDNA of the mosquito, Anopheles anthropophagus.</title>
        <authorList>
            <person name="Cao J."/>
            <person name="Gao Q."/>
            <person name="Zhou H."/>
        </authorList>
    </citation>
    <scope>NUCLEOTIDE SEQUENCE</scope>
</reference>
<keyword evidence="4" id="KW-0479">Metal-binding</keyword>
<feature type="signal peptide" evidence="8">
    <location>
        <begin position="1"/>
        <end position="18"/>
    </location>
</feature>
<sequence length="154" mass="17818">TAAAIMFTILLLANEPDAQERCYAEVKDLLERHTPEDGKNIRPSVQDYQSLPYLDRVIKESLRLYPPVAFISRTTTGPLVVGKPRIKQFAHHVSTYNPSLKPFFRWCQLSPQYDQSHPYLRSAPDPEQFPGPERFDPDRFLPEVAEKRNPYAYV</sequence>
<evidence type="ECO:0000256" key="4">
    <source>
        <dbReference type="ARBA" id="ARBA00022723"/>
    </source>
</evidence>
<evidence type="ECO:0000256" key="6">
    <source>
        <dbReference type="ARBA" id="ARBA00023004"/>
    </source>
</evidence>
<evidence type="ECO:0000256" key="1">
    <source>
        <dbReference type="ARBA" id="ARBA00001971"/>
    </source>
</evidence>
<feature type="chain" id="PRO_5004303953" evidence="8">
    <location>
        <begin position="19"/>
        <end position="154"/>
    </location>
</feature>
<keyword evidence="3" id="KW-0349">Heme</keyword>
<dbReference type="AlphaFoldDB" id="Q86FK7"/>
<keyword evidence="7" id="KW-0503">Monooxygenase</keyword>
<comment type="similarity">
    <text evidence="2">Belongs to the cytochrome P450 family.</text>
</comment>
<proteinExistence type="evidence at transcript level"/>
<keyword evidence="5" id="KW-0560">Oxidoreductase</keyword>
<dbReference type="SUPFAM" id="SSF48264">
    <property type="entry name" value="Cytochrome P450"/>
    <property type="match status" value="1"/>
</dbReference>
<dbReference type="PANTHER" id="PTHR24291">
    <property type="entry name" value="CYTOCHROME P450 FAMILY 4"/>
    <property type="match status" value="1"/>
</dbReference>
<dbReference type="PANTHER" id="PTHR24291:SF105">
    <property type="entry name" value="CYTOCHROME P450 4P1-RELATED"/>
    <property type="match status" value="1"/>
</dbReference>
<dbReference type="GO" id="GO:0004497">
    <property type="term" value="F:monooxygenase activity"/>
    <property type="evidence" value="ECO:0007669"/>
    <property type="project" value="UniProtKB-KW"/>
</dbReference>
<accession>Q86FK7</accession>
<dbReference type="GO" id="GO:0020037">
    <property type="term" value="F:heme binding"/>
    <property type="evidence" value="ECO:0007669"/>
    <property type="project" value="InterPro"/>
</dbReference>
<dbReference type="InterPro" id="IPR050196">
    <property type="entry name" value="Cytochrome_P450_Monoox"/>
</dbReference>
<evidence type="ECO:0000256" key="8">
    <source>
        <dbReference type="SAM" id="SignalP"/>
    </source>
</evidence>
<evidence type="ECO:0000256" key="5">
    <source>
        <dbReference type="ARBA" id="ARBA00023002"/>
    </source>
</evidence>
<evidence type="ECO:0000313" key="9">
    <source>
        <dbReference type="EMBL" id="AAP02938.1"/>
    </source>
</evidence>
<dbReference type="GO" id="GO:0005506">
    <property type="term" value="F:iron ion binding"/>
    <property type="evidence" value="ECO:0007669"/>
    <property type="project" value="InterPro"/>
</dbReference>
<dbReference type="PRINTS" id="PR00463">
    <property type="entry name" value="EP450I"/>
</dbReference>
<dbReference type="InterPro" id="IPR036396">
    <property type="entry name" value="Cyt_P450_sf"/>
</dbReference>
<comment type="cofactor">
    <cofactor evidence="1">
        <name>heme</name>
        <dbReference type="ChEBI" id="CHEBI:30413"/>
    </cofactor>
</comment>
<keyword evidence="8" id="KW-0732">Signal</keyword>
<protein>
    <submittedName>
        <fullName evidence="9">Cytochrome P450-like protein</fullName>
    </submittedName>
</protein>
<dbReference type="Pfam" id="PF00067">
    <property type="entry name" value="p450"/>
    <property type="match status" value="2"/>
</dbReference>